<dbReference type="EC" id="2.1.1.63" evidence="9"/>
<gene>
    <name evidence="12" type="ORF">KHX13_04370</name>
</gene>
<dbReference type="CDD" id="cd06445">
    <property type="entry name" value="ATase"/>
    <property type="match status" value="1"/>
</dbReference>
<dbReference type="Gene3D" id="1.10.10.10">
    <property type="entry name" value="Winged helix-like DNA-binding domain superfamily/Winged helix DNA-binding domain"/>
    <property type="match status" value="1"/>
</dbReference>
<keyword evidence="4 9" id="KW-0489">Methyltransferase</keyword>
<dbReference type="InterPro" id="IPR001497">
    <property type="entry name" value="MethylDNA_cys_MeTrfase_AS"/>
</dbReference>
<feature type="domain" description="Methylguanine DNA methyltransferase ribonuclease-like" evidence="11">
    <location>
        <begin position="2"/>
        <end position="75"/>
    </location>
</feature>
<reference evidence="12" key="1">
    <citation type="submission" date="2021-02" db="EMBL/GenBank/DDBJ databases">
        <title>Infant gut strain persistence is associated with maternal origin, phylogeny, and functional potential including surface adhesion and iron acquisition.</title>
        <authorList>
            <person name="Lou Y.C."/>
        </authorList>
    </citation>
    <scope>NUCLEOTIDE SEQUENCE</scope>
    <source>
        <strain evidence="12">L3_106_000M1_dasL3_106_000M1_concoct_15</strain>
    </source>
</reference>
<dbReference type="InterPro" id="IPR008332">
    <property type="entry name" value="MethylG_MeTrfase_N"/>
</dbReference>
<evidence type="ECO:0000259" key="11">
    <source>
        <dbReference type="Pfam" id="PF02870"/>
    </source>
</evidence>
<dbReference type="HAMAP" id="MF_00772">
    <property type="entry name" value="OGT"/>
    <property type="match status" value="1"/>
</dbReference>
<keyword evidence="7 9" id="KW-0234">DNA repair</keyword>
<protein>
    <recommendedName>
        <fullName evidence="9">Methylated-DNA--protein-cysteine methyltransferase</fullName>
        <ecNumber evidence="9">2.1.1.63</ecNumber>
    </recommendedName>
    <alternativeName>
        <fullName evidence="9">6-O-methylguanine-DNA methyltransferase</fullName>
        <shortName evidence="9">MGMT</shortName>
    </alternativeName>
    <alternativeName>
        <fullName evidence="9">O-6-methylguanine-DNA-alkyltransferase</fullName>
    </alternativeName>
</protein>
<dbReference type="Gene3D" id="3.30.160.70">
    <property type="entry name" value="Methylated DNA-protein cysteine methyltransferase domain"/>
    <property type="match status" value="1"/>
</dbReference>
<dbReference type="InterPro" id="IPR036631">
    <property type="entry name" value="MGMT_N_sf"/>
</dbReference>
<dbReference type="SUPFAM" id="SSF46767">
    <property type="entry name" value="Methylated DNA-protein cysteine methyltransferase, C-terminal domain"/>
    <property type="match status" value="1"/>
</dbReference>
<accession>A0A943EJP8</accession>
<dbReference type="InterPro" id="IPR014048">
    <property type="entry name" value="MethylDNA_cys_MeTrfase_DNA-bd"/>
</dbReference>
<evidence type="ECO:0000256" key="2">
    <source>
        <dbReference type="ARBA" id="ARBA00008711"/>
    </source>
</evidence>
<comment type="caution">
    <text evidence="12">The sequence shown here is derived from an EMBL/GenBank/DDBJ whole genome shotgun (WGS) entry which is preliminary data.</text>
</comment>
<comment type="function">
    <text evidence="9">Involved in the cellular defense against the biological effects of O6-methylguanine (O6-MeG) and O4-methylthymine (O4-MeT) in DNA. Repairs the methylated nucleobase in DNA by stoichiometrically transferring the methyl group to a cysteine residue in the enzyme. This is a suicide reaction: the enzyme is irreversibly inactivated.</text>
</comment>
<dbReference type="PANTHER" id="PTHR10815">
    <property type="entry name" value="METHYLATED-DNA--PROTEIN-CYSTEINE METHYLTRANSFERASE"/>
    <property type="match status" value="1"/>
</dbReference>
<dbReference type="Pfam" id="PF01035">
    <property type="entry name" value="DNA_binding_1"/>
    <property type="match status" value="1"/>
</dbReference>
<evidence type="ECO:0000256" key="9">
    <source>
        <dbReference type="HAMAP-Rule" id="MF_00772"/>
    </source>
</evidence>
<dbReference type="SUPFAM" id="SSF53155">
    <property type="entry name" value="Methylated DNA-protein cysteine methyltransferase domain"/>
    <property type="match status" value="1"/>
</dbReference>
<comment type="miscellaneous">
    <text evidence="9">This enzyme catalyzes only one turnover and therefore is not strictly catalytic. According to one definition, an enzyme is a biocatalyst that acts repeatedly and over many reaction cycles.</text>
</comment>
<keyword evidence="5 9" id="KW-0808">Transferase</keyword>
<evidence type="ECO:0000256" key="6">
    <source>
        <dbReference type="ARBA" id="ARBA00022763"/>
    </source>
</evidence>
<evidence type="ECO:0000256" key="3">
    <source>
        <dbReference type="ARBA" id="ARBA00022490"/>
    </source>
</evidence>
<dbReference type="InterPro" id="IPR036388">
    <property type="entry name" value="WH-like_DNA-bd_sf"/>
</dbReference>
<dbReference type="InterPro" id="IPR036217">
    <property type="entry name" value="MethylDNA_cys_MeTrfase_DNAb"/>
</dbReference>
<dbReference type="AlphaFoldDB" id="A0A943EJP8"/>
<evidence type="ECO:0000256" key="8">
    <source>
        <dbReference type="ARBA" id="ARBA00049348"/>
    </source>
</evidence>
<evidence type="ECO:0000256" key="7">
    <source>
        <dbReference type="ARBA" id="ARBA00023204"/>
    </source>
</evidence>
<keyword evidence="3 9" id="KW-0963">Cytoplasm</keyword>
<feature type="active site" description="Nucleophile; methyl group acceptor" evidence="9">
    <location>
        <position position="136"/>
    </location>
</feature>
<dbReference type="PANTHER" id="PTHR10815:SF5">
    <property type="entry name" value="METHYLATED-DNA--PROTEIN-CYSTEINE METHYLTRANSFERASE"/>
    <property type="match status" value="1"/>
</dbReference>
<name>A0A943EJP8_9FIRM</name>
<dbReference type="FunFam" id="1.10.10.10:FF:000214">
    <property type="entry name" value="Methylated-DNA--protein-cysteine methyltransferase"/>
    <property type="match status" value="1"/>
</dbReference>
<dbReference type="GO" id="GO:0003908">
    <property type="term" value="F:methylated-DNA-[protein]-cysteine S-methyltransferase activity"/>
    <property type="evidence" value="ECO:0007669"/>
    <property type="project" value="UniProtKB-UniRule"/>
</dbReference>
<evidence type="ECO:0000313" key="13">
    <source>
        <dbReference type="Proteomes" id="UP000754226"/>
    </source>
</evidence>
<dbReference type="InterPro" id="IPR023546">
    <property type="entry name" value="MGMT"/>
</dbReference>
<dbReference type="GO" id="GO:0005737">
    <property type="term" value="C:cytoplasm"/>
    <property type="evidence" value="ECO:0007669"/>
    <property type="project" value="UniProtKB-SubCell"/>
</dbReference>
<evidence type="ECO:0000256" key="5">
    <source>
        <dbReference type="ARBA" id="ARBA00022679"/>
    </source>
</evidence>
<comment type="catalytic activity">
    <reaction evidence="1 9">
        <text>a 4-O-methyl-thymidine in DNA + L-cysteinyl-[protein] = a thymidine in DNA + S-methyl-L-cysteinyl-[protein]</text>
        <dbReference type="Rhea" id="RHEA:53428"/>
        <dbReference type="Rhea" id="RHEA-COMP:10131"/>
        <dbReference type="Rhea" id="RHEA-COMP:10132"/>
        <dbReference type="Rhea" id="RHEA-COMP:13555"/>
        <dbReference type="Rhea" id="RHEA-COMP:13556"/>
        <dbReference type="ChEBI" id="CHEBI:29950"/>
        <dbReference type="ChEBI" id="CHEBI:82612"/>
        <dbReference type="ChEBI" id="CHEBI:137386"/>
        <dbReference type="ChEBI" id="CHEBI:137387"/>
        <dbReference type="EC" id="2.1.1.63"/>
    </reaction>
</comment>
<evidence type="ECO:0000256" key="4">
    <source>
        <dbReference type="ARBA" id="ARBA00022603"/>
    </source>
</evidence>
<evidence type="ECO:0000256" key="1">
    <source>
        <dbReference type="ARBA" id="ARBA00001286"/>
    </source>
</evidence>
<comment type="subcellular location">
    <subcellularLocation>
        <location evidence="9">Cytoplasm</location>
    </subcellularLocation>
</comment>
<evidence type="ECO:0000313" key="12">
    <source>
        <dbReference type="EMBL" id="MBS5519555.1"/>
    </source>
</evidence>
<dbReference type="Pfam" id="PF02870">
    <property type="entry name" value="Methyltransf_1N"/>
    <property type="match status" value="1"/>
</dbReference>
<comment type="catalytic activity">
    <reaction evidence="8 9">
        <text>a 6-O-methyl-2'-deoxyguanosine in DNA + L-cysteinyl-[protein] = S-methyl-L-cysteinyl-[protein] + a 2'-deoxyguanosine in DNA</text>
        <dbReference type="Rhea" id="RHEA:24000"/>
        <dbReference type="Rhea" id="RHEA-COMP:10131"/>
        <dbReference type="Rhea" id="RHEA-COMP:10132"/>
        <dbReference type="Rhea" id="RHEA-COMP:11367"/>
        <dbReference type="Rhea" id="RHEA-COMP:11368"/>
        <dbReference type="ChEBI" id="CHEBI:29950"/>
        <dbReference type="ChEBI" id="CHEBI:82612"/>
        <dbReference type="ChEBI" id="CHEBI:85445"/>
        <dbReference type="ChEBI" id="CHEBI:85448"/>
        <dbReference type="EC" id="2.1.1.63"/>
    </reaction>
</comment>
<proteinExistence type="inferred from homology"/>
<feature type="domain" description="Methylated-DNA-[protein]-cysteine S-methyltransferase DNA binding" evidence="10">
    <location>
        <begin position="80"/>
        <end position="164"/>
    </location>
</feature>
<comment type="similarity">
    <text evidence="2 9">Belongs to the MGMT family.</text>
</comment>
<dbReference type="NCBIfam" id="TIGR00589">
    <property type="entry name" value="ogt"/>
    <property type="match status" value="1"/>
</dbReference>
<dbReference type="EMBL" id="JAGZCZ010000005">
    <property type="protein sequence ID" value="MBS5519555.1"/>
    <property type="molecule type" value="Genomic_DNA"/>
</dbReference>
<sequence>MIYQAIYASPLGDISIQSDGKHVTALYFVGQRYDGTLERGTSKPLEALPLWKTIETYLTRYFKGEKPDPQKLPLAPQGTAFQKRVWQKLLAIPYGEVTTYGAIAAEIAQETGKPHFSARAVGNAVGRNPISIIIPCHRVIGKDGSLTGYAGGIERKKWLLEREGRRAAPDYLPDA</sequence>
<keyword evidence="6 9" id="KW-0227">DNA damage</keyword>
<dbReference type="GO" id="GO:0032259">
    <property type="term" value="P:methylation"/>
    <property type="evidence" value="ECO:0007669"/>
    <property type="project" value="UniProtKB-KW"/>
</dbReference>
<dbReference type="PROSITE" id="PS00374">
    <property type="entry name" value="MGMT"/>
    <property type="match status" value="1"/>
</dbReference>
<organism evidence="12 13">
    <name type="scientific">Acidaminococcus intestini</name>
    <dbReference type="NCBI Taxonomy" id="187327"/>
    <lineage>
        <taxon>Bacteria</taxon>
        <taxon>Bacillati</taxon>
        <taxon>Bacillota</taxon>
        <taxon>Negativicutes</taxon>
        <taxon>Acidaminococcales</taxon>
        <taxon>Acidaminococcaceae</taxon>
        <taxon>Acidaminococcus</taxon>
    </lineage>
</organism>
<dbReference type="GO" id="GO:0006307">
    <property type="term" value="P:DNA alkylation repair"/>
    <property type="evidence" value="ECO:0007669"/>
    <property type="project" value="UniProtKB-UniRule"/>
</dbReference>
<evidence type="ECO:0000259" key="10">
    <source>
        <dbReference type="Pfam" id="PF01035"/>
    </source>
</evidence>
<dbReference type="Proteomes" id="UP000754226">
    <property type="component" value="Unassembled WGS sequence"/>
</dbReference>